<dbReference type="InterPro" id="IPR053057">
    <property type="entry name" value="XLG_GTP-binding"/>
</dbReference>
<proteinExistence type="predicted"/>
<evidence type="ECO:0000313" key="5">
    <source>
        <dbReference type="Proteomes" id="UP001152484"/>
    </source>
</evidence>
<dbReference type="PANTHER" id="PTHR36486:SF2">
    <property type="entry name" value="OS01G0977800 PROTEIN"/>
    <property type="match status" value="1"/>
</dbReference>
<dbReference type="EMBL" id="CAMAPE010000008">
    <property type="protein sequence ID" value="CAH9073392.1"/>
    <property type="molecule type" value="Genomic_DNA"/>
</dbReference>
<evidence type="ECO:0000256" key="1">
    <source>
        <dbReference type="ARBA" id="ARBA00022723"/>
    </source>
</evidence>
<organism evidence="4 5">
    <name type="scientific">Cuscuta europaea</name>
    <name type="common">European dodder</name>
    <dbReference type="NCBI Taxonomy" id="41803"/>
    <lineage>
        <taxon>Eukaryota</taxon>
        <taxon>Viridiplantae</taxon>
        <taxon>Streptophyta</taxon>
        <taxon>Embryophyta</taxon>
        <taxon>Tracheophyta</taxon>
        <taxon>Spermatophyta</taxon>
        <taxon>Magnoliopsida</taxon>
        <taxon>eudicotyledons</taxon>
        <taxon>Gunneridae</taxon>
        <taxon>Pentapetalae</taxon>
        <taxon>asterids</taxon>
        <taxon>lamiids</taxon>
        <taxon>Solanales</taxon>
        <taxon>Convolvulaceae</taxon>
        <taxon>Cuscuteae</taxon>
        <taxon>Cuscuta</taxon>
        <taxon>Cuscuta subgen. Cuscuta</taxon>
    </lineage>
</organism>
<keyword evidence="2" id="KW-0863">Zinc-finger</keyword>
<name>A0A9P0YS71_CUSEU</name>
<reference evidence="4" key="1">
    <citation type="submission" date="2022-07" db="EMBL/GenBank/DDBJ databases">
        <authorList>
            <person name="Macas J."/>
            <person name="Novak P."/>
            <person name="Neumann P."/>
        </authorList>
    </citation>
    <scope>NUCLEOTIDE SEQUENCE</scope>
</reference>
<dbReference type="SUPFAM" id="SSF57903">
    <property type="entry name" value="FYVE/PHD zinc finger"/>
    <property type="match status" value="1"/>
</dbReference>
<keyword evidence="1" id="KW-0479">Metal-binding</keyword>
<gene>
    <name evidence="4" type="ORF">CEURO_LOCUS4799</name>
</gene>
<sequence>MGDLRKGRSVEEAKRELEELYVGVPDESVNLSFNHLLVAATKEEERPQQDVVEVAPTRRPPYTAVENGGVVMKKSVSCKSSFRPGTPHTNSCTLCRTYIYFFRHRCLVCGRVYCRACMRIGMGEMSQGRKCVSCLGRRFHPRYINIAGQFGFCCMGYPSTVKQQELKWAEIGPSMAQID</sequence>
<evidence type="ECO:0008006" key="6">
    <source>
        <dbReference type="Google" id="ProtNLM"/>
    </source>
</evidence>
<dbReference type="Proteomes" id="UP001152484">
    <property type="component" value="Unassembled WGS sequence"/>
</dbReference>
<dbReference type="PANTHER" id="PTHR36486">
    <property type="entry name" value="OS01G0977800 PROTEIN"/>
    <property type="match status" value="1"/>
</dbReference>
<dbReference type="GO" id="GO:0008270">
    <property type="term" value="F:zinc ion binding"/>
    <property type="evidence" value="ECO:0007669"/>
    <property type="project" value="UniProtKB-KW"/>
</dbReference>
<accession>A0A9P0YS71</accession>
<dbReference type="OrthoDB" id="1297601at2759"/>
<evidence type="ECO:0000256" key="2">
    <source>
        <dbReference type="ARBA" id="ARBA00022771"/>
    </source>
</evidence>
<dbReference type="AlphaFoldDB" id="A0A9P0YS71"/>
<evidence type="ECO:0000256" key="3">
    <source>
        <dbReference type="ARBA" id="ARBA00022833"/>
    </source>
</evidence>
<keyword evidence="3" id="KW-0862">Zinc</keyword>
<protein>
    <recommendedName>
        <fullName evidence="6">FYVE-type domain-containing protein</fullName>
    </recommendedName>
</protein>
<dbReference type="InterPro" id="IPR011011">
    <property type="entry name" value="Znf_FYVE_PHD"/>
</dbReference>
<keyword evidence="5" id="KW-1185">Reference proteome</keyword>
<evidence type="ECO:0000313" key="4">
    <source>
        <dbReference type="EMBL" id="CAH9073392.1"/>
    </source>
</evidence>
<comment type="caution">
    <text evidence="4">The sequence shown here is derived from an EMBL/GenBank/DDBJ whole genome shotgun (WGS) entry which is preliminary data.</text>
</comment>